<accession>A0A841ABA3</accession>
<evidence type="ECO:0000259" key="2">
    <source>
        <dbReference type="Pfam" id="PF01844"/>
    </source>
</evidence>
<dbReference type="InterPro" id="IPR003615">
    <property type="entry name" value="HNH_nuc"/>
</dbReference>
<comment type="caution">
    <text evidence="3">The sequence shown here is derived from an EMBL/GenBank/DDBJ whole genome shotgun (WGS) entry which is preliminary data.</text>
</comment>
<dbReference type="Proteomes" id="UP000588158">
    <property type="component" value="Unassembled WGS sequence"/>
</dbReference>
<feature type="region of interest" description="Disordered" evidence="1">
    <location>
        <begin position="447"/>
        <end position="476"/>
    </location>
</feature>
<dbReference type="GO" id="GO:0004519">
    <property type="term" value="F:endonuclease activity"/>
    <property type="evidence" value="ECO:0007669"/>
    <property type="project" value="InterPro"/>
</dbReference>
<gene>
    <name evidence="3" type="ORF">HNR70_001040</name>
</gene>
<reference evidence="3 4" key="1">
    <citation type="submission" date="2020-08" db="EMBL/GenBank/DDBJ databases">
        <title>Sequencing the genomes of 1000 actinobacteria strains.</title>
        <authorList>
            <person name="Klenk H.-P."/>
        </authorList>
    </citation>
    <scope>NUCLEOTIDE SEQUENCE [LARGE SCALE GENOMIC DNA]</scope>
    <source>
        <strain evidence="3 4">DSM 28796</strain>
    </source>
</reference>
<keyword evidence="4" id="KW-1185">Reference proteome</keyword>
<dbReference type="InterPro" id="IPR002711">
    <property type="entry name" value="HNH"/>
</dbReference>
<name>A0A841ABA3_9MICO</name>
<dbReference type="EMBL" id="JACHLZ010000001">
    <property type="protein sequence ID" value="MBB5831227.1"/>
    <property type="molecule type" value="Genomic_DNA"/>
</dbReference>
<organism evidence="3 4">
    <name type="scientific">Brachybacterium aquaticum</name>
    <dbReference type="NCBI Taxonomy" id="1432564"/>
    <lineage>
        <taxon>Bacteria</taxon>
        <taxon>Bacillati</taxon>
        <taxon>Actinomycetota</taxon>
        <taxon>Actinomycetes</taxon>
        <taxon>Micrococcales</taxon>
        <taxon>Dermabacteraceae</taxon>
        <taxon>Brachybacterium</taxon>
    </lineage>
</organism>
<protein>
    <recommendedName>
        <fullName evidence="2">HNH domain-containing protein</fullName>
    </recommendedName>
</protein>
<dbReference type="GO" id="GO:0003676">
    <property type="term" value="F:nucleic acid binding"/>
    <property type="evidence" value="ECO:0007669"/>
    <property type="project" value="InterPro"/>
</dbReference>
<proteinExistence type="predicted"/>
<feature type="region of interest" description="Disordered" evidence="1">
    <location>
        <begin position="501"/>
        <end position="549"/>
    </location>
</feature>
<dbReference type="Pfam" id="PF01844">
    <property type="entry name" value="HNH"/>
    <property type="match status" value="1"/>
</dbReference>
<evidence type="ECO:0000313" key="3">
    <source>
        <dbReference type="EMBL" id="MBB5831227.1"/>
    </source>
</evidence>
<evidence type="ECO:0000313" key="4">
    <source>
        <dbReference type="Proteomes" id="UP000588158"/>
    </source>
</evidence>
<feature type="compositionally biased region" description="Basic and acidic residues" evidence="1">
    <location>
        <begin position="465"/>
        <end position="476"/>
    </location>
</feature>
<feature type="domain" description="HNH" evidence="2">
    <location>
        <begin position="399"/>
        <end position="445"/>
    </location>
</feature>
<evidence type="ECO:0000256" key="1">
    <source>
        <dbReference type="SAM" id="MobiDB-lite"/>
    </source>
</evidence>
<dbReference type="RefSeq" id="WP_184324732.1">
    <property type="nucleotide sequence ID" value="NZ_JACHLZ010000001.1"/>
</dbReference>
<dbReference type="CDD" id="cd00085">
    <property type="entry name" value="HNHc"/>
    <property type="match status" value="1"/>
</dbReference>
<dbReference type="AlphaFoldDB" id="A0A841ABA3"/>
<dbReference type="GO" id="GO:0008270">
    <property type="term" value="F:zinc ion binding"/>
    <property type="evidence" value="ECO:0007669"/>
    <property type="project" value="InterPro"/>
</dbReference>
<feature type="compositionally biased region" description="Pro residues" evidence="1">
    <location>
        <begin position="513"/>
        <end position="541"/>
    </location>
</feature>
<sequence>MSAVACMSADGDDEESARDAAARAFLEALPQRLRVVRARSAFTREAIPARSGCGEGEVALGEAAQAVWDAERSSAAALAGRYRALAALIEHEGGIEGEGGVEGEGGDVEPLADVDTLRAATALRITQSVARWELLNAHRAVDQLPLTLARMEEGDFPSWWFQKVLSESEDLSDESRRLLDEALSAWSSDIPAERFLTLLNALVTLLAEREKQPEQAEEELVREVELVRDSPSGVASAALRGPIPDVLAFWKRLDETAHAIQAAQRKALKEGTEIPYDLDGIVTATRRPVPLARLRYDLLLNAEFDTDGVDVPAPRFRVNVTVPLFTALGISDAPGMVDGSTPIPPAVARELAGSTDVWYRILTDPCSGEFLPLPAQRYSPSRAMLEHLRLRNSSCAMPGCTRPVSWASEADHIEEYDHVDPAAGGLTEIENLHLLCWQHHQAKTAGELDPTRLPRKRRAPGEAGEPGRTRWRIGSEGDHVITADDIDLGTRLAVRDLEDAWREHVRRRSGTPAPTPPPEPWPDPPPAPDLSPPPPIPPGPWDPDDPPPF</sequence>